<gene>
    <name evidence="2" type="ORF">NPIL_111941</name>
    <name evidence="3" type="ORF">NPIL_229401</name>
    <name evidence="4" type="ORF">NPIL_485761</name>
    <name evidence="1" type="ORF">NPIL_490171</name>
</gene>
<proteinExistence type="predicted"/>
<dbReference type="EMBL" id="BMAW01108804">
    <property type="protein sequence ID" value="GFT35693.1"/>
    <property type="molecule type" value="Genomic_DNA"/>
</dbReference>
<dbReference type="GO" id="GO:0005737">
    <property type="term" value="C:cytoplasm"/>
    <property type="evidence" value="ECO:0007669"/>
    <property type="project" value="TreeGrafter"/>
</dbReference>
<evidence type="ECO:0000313" key="2">
    <source>
        <dbReference type="EMBL" id="GFT16359.1"/>
    </source>
</evidence>
<name>A0A8X6Q3M5_NEPPI</name>
<dbReference type="EMBL" id="BMAW01058444">
    <property type="protein sequence ID" value="GFT16359.1"/>
    <property type="molecule type" value="Genomic_DNA"/>
</dbReference>
<dbReference type="InterPro" id="IPR002698">
    <property type="entry name" value="FTHF_cligase"/>
</dbReference>
<reference evidence="4" key="1">
    <citation type="submission" date="2020-08" db="EMBL/GenBank/DDBJ databases">
        <title>Multicomponent nature underlies the extraordinary mechanical properties of spider dragline silk.</title>
        <authorList>
            <person name="Kono N."/>
            <person name="Nakamura H."/>
            <person name="Mori M."/>
            <person name="Yoshida Y."/>
            <person name="Ohtoshi R."/>
            <person name="Malay A.D."/>
            <person name="Moran D.A.P."/>
            <person name="Tomita M."/>
            <person name="Numata K."/>
            <person name="Arakawa K."/>
        </authorList>
    </citation>
    <scope>NUCLEOTIDE SEQUENCE</scope>
</reference>
<organism evidence="4 5">
    <name type="scientific">Nephila pilipes</name>
    <name type="common">Giant wood spider</name>
    <name type="synonym">Nephila maculata</name>
    <dbReference type="NCBI Taxonomy" id="299642"/>
    <lineage>
        <taxon>Eukaryota</taxon>
        <taxon>Metazoa</taxon>
        <taxon>Ecdysozoa</taxon>
        <taxon>Arthropoda</taxon>
        <taxon>Chelicerata</taxon>
        <taxon>Arachnida</taxon>
        <taxon>Araneae</taxon>
        <taxon>Araneomorphae</taxon>
        <taxon>Entelegynae</taxon>
        <taxon>Araneoidea</taxon>
        <taxon>Nephilidae</taxon>
        <taxon>Nephila</taxon>
    </lineage>
</organism>
<sequence>MCSVDRSENCAWKTDRRIGKGENYADLEFVMKTTMGAVSSETIVITGVHDCQVLTPYLRIYLVNMMFQ</sequence>
<accession>A0A8X6Q3M5</accession>
<keyword evidence="5" id="KW-1185">Reference proteome</keyword>
<dbReference type="AlphaFoldDB" id="A0A8X6Q3M5"/>
<evidence type="ECO:0000313" key="1">
    <source>
        <dbReference type="EMBL" id="GFT07016.1"/>
    </source>
</evidence>
<dbReference type="PANTHER" id="PTHR13017:SF0">
    <property type="entry name" value="METHENYLTETRAHYDROFOLATE SYNTHASE DOMAIN-CONTAINING PROTEIN"/>
    <property type="match status" value="1"/>
</dbReference>
<dbReference type="OrthoDB" id="433414at2759"/>
<evidence type="ECO:0000313" key="5">
    <source>
        <dbReference type="Proteomes" id="UP000887013"/>
    </source>
</evidence>
<protein>
    <submittedName>
        <fullName evidence="4">Uncharacterized protein</fullName>
    </submittedName>
</protein>
<dbReference type="PANTHER" id="PTHR13017">
    <property type="entry name" value="5-FORMYLTETRAHYDROFOLATE CYCLO-LIGASE-RELATED"/>
    <property type="match status" value="1"/>
</dbReference>
<dbReference type="EMBL" id="BMAW01103055">
    <property type="protein sequence ID" value="GFT07016.1"/>
    <property type="molecule type" value="Genomic_DNA"/>
</dbReference>
<dbReference type="Proteomes" id="UP000887013">
    <property type="component" value="Unassembled WGS sequence"/>
</dbReference>
<dbReference type="EMBL" id="BMAW01122390">
    <property type="protein sequence ID" value="GFT98661.1"/>
    <property type="molecule type" value="Genomic_DNA"/>
</dbReference>
<evidence type="ECO:0000313" key="4">
    <source>
        <dbReference type="EMBL" id="GFT98661.1"/>
    </source>
</evidence>
<evidence type="ECO:0000313" key="3">
    <source>
        <dbReference type="EMBL" id="GFT35693.1"/>
    </source>
</evidence>
<comment type="caution">
    <text evidence="4">The sequence shown here is derived from an EMBL/GenBank/DDBJ whole genome shotgun (WGS) entry which is preliminary data.</text>
</comment>